<evidence type="ECO:0000313" key="3">
    <source>
        <dbReference type="Proteomes" id="UP000317318"/>
    </source>
</evidence>
<sequence length="83" mass="9637">MARGLSFHRRFQARSATAVTARQRKTRSGFASGKQRSLEEAPRELDYHRALSRTLRVDPQFIDHATNTGLHPEQRFRQESLPF</sequence>
<accession>A0A517R227</accession>
<evidence type="ECO:0000256" key="1">
    <source>
        <dbReference type="SAM" id="MobiDB-lite"/>
    </source>
</evidence>
<name>A0A517R227_9PLAN</name>
<dbReference type="KEGG" id="svp:Pan189_23220"/>
<gene>
    <name evidence="2" type="ORF">Pan189_23220</name>
</gene>
<keyword evidence="3" id="KW-1185">Reference proteome</keyword>
<proteinExistence type="predicted"/>
<evidence type="ECO:0000313" key="2">
    <source>
        <dbReference type="EMBL" id="QDT37939.1"/>
    </source>
</evidence>
<dbReference type="AlphaFoldDB" id="A0A517R227"/>
<dbReference type="Proteomes" id="UP000317318">
    <property type="component" value="Chromosome"/>
</dbReference>
<dbReference type="EMBL" id="CP036268">
    <property type="protein sequence ID" value="QDT37939.1"/>
    <property type="molecule type" value="Genomic_DNA"/>
</dbReference>
<feature type="region of interest" description="Disordered" evidence="1">
    <location>
        <begin position="13"/>
        <end position="42"/>
    </location>
</feature>
<reference evidence="2 3" key="1">
    <citation type="submission" date="2019-02" db="EMBL/GenBank/DDBJ databases">
        <title>Deep-cultivation of Planctomycetes and their phenomic and genomic characterization uncovers novel biology.</title>
        <authorList>
            <person name="Wiegand S."/>
            <person name="Jogler M."/>
            <person name="Boedeker C."/>
            <person name="Pinto D."/>
            <person name="Vollmers J."/>
            <person name="Rivas-Marin E."/>
            <person name="Kohn T."/>
            <person name="Peeters S.H."/>
            <person name="Heuer A."/>
            <person name="Rast P."/>
            <person name="Oberbeckmann S."/>
            <person name="Bunk B."/>
            <person name="Jeske O."/>
            <person name="Meyerdierks A."/>
            <person name="Storesund J.E."/>
            <person name="Kallscheuer N."/>
            <person name="Luecker S."/>
            <person name="Lage O.M."/>
            <person name="Pohl T."/>
            <person name="Merkel B.J."/>
            <person name="Hornburger P."/>
            <person name="Mueller R.-W."/>
            <person name="Bruemmer F."/>
            <person name="Labrenz M."/>
            <person name="Spormann A.M."/>
            <person name="Op den Camp H."/>
            <person name="Overmann J."/>
            <person name="Amann R."/>
            <person name="Jetten M.S.M."/>
            <person name="Mascher T."/>
            <person name="Medema M.H."/>
            <person name="Devos D.P."/>
            <person name="Kaster A.-K."/>
            <person name="Ovreas L."/>
            <person name="Rohde M."/>
            <person name="Galperin M.Y."/>
            <person name="Jogler C."/>
        </authorList>
    </citation>
    <scope>NUCLEOTIDE SEQUENCE [LARGE SCALE GENOMIC DNA]</scope>
    <source>
        <strain evidence="2 3">Pan189</strain>
    </source>
</reference>
<organism evidence="2 3">
    <name type="scientific">Stratiformator vulcanicus</name>
    <dbReference type="NCBI Taxonomy" id="2527980"/>
    <lineage>
        <taxon>Bacteria</taxon>
        <taxon>Pseudomonadati</taxon>
        <taxon>Planctomycetota</taxon>
        <taxon>Planctomycetia</taxon>
        <taxon>Planctomycetales</taxon>
        <taxon>Planctomycetaceae</taxon>
        <taxon>Stratiformator</taxon>
    </lineage>
</organism>
<protein>
    <submittedName>
        <fullName evidence="2">Uncharacterized protein</fullName>
    </submittedName>
</protein>